<dbReference type="OrthoDB" id="9801450at2"/>
<organism evidence="1 2">
    <name type="scientific">Bradyrhizobium cytisi</name>
    <dbReference type="NCBI Taxonomy" id="515489"/>
    <lineage>
        <taxon>Bacteria</taxon>
        <taxon>Pseudomonadati</taxon>
        <taxon>Pseudomonadota</taxon>
        <taxon>Alphaproteobacteria</taxon>
        <taxon>Hyphomicrobiales</taxon>
        <taxon>Nitrobacteraceae</taxon>
        <taxon>Bradyrhizobium</taxon>
    </lineage>
</organism>
<proteinExistence type="predicted"/>
<comment type="caution">
    <text evidence="1">The sequence shown here is derived from an EMBL/GenBank/DDBJ whole genome shotgun (WGS) entry which is preliminary data.</text>
</comment>
<dbReference type="AlphaFoldDB" id="A0A5S4VXQ9"/>
<name>A0A5S4VXQ9_9BRAD</name>
<accession>A0A5S4VXQ9</accession>
<keyword evidence="2" id="KW-1185">Reference proteome</keyword>
<evidence type="ECO:0000313" key="2">
    <source>
        <dbReference type="Proteomes" id="UP000324853"/>
    </source>
</evidence>
<dbReference type="Pfam" id="PF05717">
    <property type="entry name" value="TnpB_IS66"/>
    <property type="match status" value="1"/>
</dbReference>
<dbReference type="Proteomes" id="UP000324853">
    <property type="component" value="Unassembled WGS sequence"/>
</dbReference>
<dbReference type="PANTHER" id="PTHR36455">
    <property type="match status" value="1"/>
</dbReference>
<protein>
    <submittedName>
        <fullName evidence="1">IS66 family insertion sequence element accessory protein TnpB</fullName>
    </submittedName>
</protein>
<evidence type="ECO:0000313" key="1">
    <source>
        <dbReference type="EMBL" id="TYL70832.1"/>
    </source>
</evidence>
<dbReference type="NCBIfam" id="NF033819">
    <property type="entry name" value="IS66_TnpB"/>
    <property type="match status" value="1"/>
</dbReference>
<dbReference type="PANTHER" id="PTHR36455:SF1">
    <property type="entry name" value="BLR8292 PROTEIN"/>
    <property type="match status" value="1"/>
</dbReference>
<gene>
    <name evidence="1" type="primary">tnpB</name>
    <name evidence="1" type="ORF">FXB38_41110</name>
</gene>
<dbReference type="EMBL" id="VSSR01000123">
    <property type="protein sequence ID" value="TYL70832.1"/>
    <property type="molecule type" value="Genomic_DNA"/>
</dbReference>
<sequence length="159" mass="18521">MKRWGVAMFRLASDLRIYLHREPIDFRAGINSLAIVVEQSMGLDPFQRAVFAFCNRRRDRIKLLIYDRSGFSMLLKRLEADRFHWPRSQEAVLTLTTEELHWLLDGINIAAVRRHPDGNIRAWAERVRCGRRHRASAWPFSDDAAEDMTKTWSPVDAAA</sequence>
<dbReference type="InterPro" id="IPR008878">
    <property type="entry name" value="Transposase_IS66_Orf2"/>
</dbReference>
<dbReference type="RefSeq" id="WP_148756574.1">
    <property type="nucleotide sequence ID" value="NZ_VSSR01000123.1"/>
</dbReference>
<reference evidence="1 2" key="1">
    <citation type="submission" date="2019-08" db="EMBL/GenBank/DDBJ databases">
        <title>Bradyrhizobium hipponensis sp. nov., a rhizobium isolated from a Lupinus angustifolius root nodule in Tunisia.</title>
        <authorList>
            <person name="Off K."/>
            <person name="Rejili M."/>
            <person name="Mars M."/>
            <person name="Brachmann A."/>
            <person name="Marin M."/>
        </authorList>
    </citation>
    <scope>NUCLEOTIDE SEQUENCE [LARGE SCALE GENOMIC DNA]</scope>
    <source>
        <strain evidence="1 2">CTAW11</strain>
    </source>
</reference>